<comment type="subcellular location">
    <subcellularLocation>
        <location evidence="1">Cell membrane</location>
        <topology evidence="1">Multi-pass membrane protein</topology>
    </subcellularLocation>
</comment>
<dbReference type="GO" id="GO:0033214">
    <property type="term" value="P:siderophore-iron import into cell"/>
    <property type="evidence" value="ECO:0007669"/>
    <property type="project" value="TreeGrafter"/>
</dbReference>
<feature type="transmembrane region" description="Helical" evidence="8">
    <location>
        <begin position="255"/>
        <end position="281"/>
    </location>
</feature>
<evidence type="ECO:0000313" key="9">
    <source>
        <dbReference type="EMBL" id="SEE86484.1"/>
    </source>
</evidence>
<dbReference type="Pfam" id="PF01032">
    <property type="entry name" value="FecCD"/>
    <property type="match status" value="1"/>
</dbReference>
<dbReference type="GO" id="GO:0022857">
    <property type="term" value="F:transmembrane transporter activity"/>
    <property type="evidence" value="ECO:0007669"/>
    <property type="project" value="InterPro"/>
</dbReference>
<keyword evidence="4" id="KW-1003">Cell membrane</keyword>
<dbReference type="PANTHER" id="PTHR30472:SF1">
    <property type="entry name" value="FE(3+) DICITRATE TRANSPORT SYSTEM PERMEASE PROTEIN FECC-RELATED"/>
    <property type="match status" value="1"/>
</dbReference>
<evidence type="ECO:0000256" key="4">
    <source>
        <dbReference type="ARBA" id="ARBA00022475"/>
    </source>
</evidence>
<feature type="transmembrane region" description="Helical" evidence="8">
    <location>
        <begin position="106"/>
        <end position="125"/>
    </location>
</feature>
<proteinExistence type="inferred from homology"/>
<protein>
    <submittedName>
        <fullName evidence="9">Iron complex transport system permease protein</fullName>
    </submittedName>
</protein>
<feature type="transmembrane region" description="Helical" evidence="8">
    <location>
        <begin position="131"/>
        <end position="151"/>
    </location>
</feature>
<organism evidence="9 10">
    <name type="scientific">Ruania alba</name>
    <dbReference type="NCBI Taxonomy" id="648782"/>
    <lineage>
        <taxon>Bacteria</taxon>
        <taxon>Bacillati</taxon>
        <taxon>Actinomycetota</taxon>
        <taxon>Actinomycetes</taxon>
        <taxon>Micrococcales</taxon>
        <taxon>Ruaniaceae</taxon>
        <taxon>Ruania</taxon>
    </lineage>
</organism>
<feature type="transmembrane region" description="Helical" evidence="8">
    <location>
        <begin position="293"/>
        <end position="315"/>
    </location>
</feature>
<evidence type="ECO:0000256" key="1">
    <source>
        <dbReference type="ARBA" id="ARBA00004651"/>
    </source>
</evidence>
<dbReference type="Proteomes" id="UP000199220">
    <property type="component" value="Unassembled WGS sequence"/>
</dbReference>
<evidence type="ECO:0000256" key="3">
    <source>
        <dbReference type="ARBA" id="ARBA00022448"/>
    </source>
</evidence>
<evidence type="ECO:0000256" key="6">
    <source>
        <dbReference type="ARBA" id="ARBA00022989"/>
    </source>
</evidence>
<evidence type="ECO:0000256" key="2">
    <source>
        <dbReference type="ARBA" id="ARBA00007935"/>
    </source>
</evidence>
<dbReference type="STRING" id="648782.SAMN04488554_3262"/>
<gene>
    <name evidence="9" type="ORF">SAMN04488554_3262</name>
</gene>
<keyword evidence="7 8" id="KW-0472">Membrane</keyword>
<feature type="transmembrane region" description="Helical" evidence="8">
    <location>
        <begin position="77"/>
        <end position="94"/>
    </location>
</feature>
<dbReference type="GO" id="GO:0005886">
    <property type="term" value="C:plasma membrane"/>
    <property type="evidence" value="ECO:0007669"/>
    <property type="project" value="UniProtKB-SubCell"/>
</dbReference>
<dbReference type="Gene3D" id="1.10.3470.10">
    <property type="entry name" value="ABC transporter involved in vitamin B12 uptake, BtuC"/>
    <property type="match status" value="1"/>
</dbReference>
<comment type="similarity">
    <text evidence="2">Belongs to the binding-protein-dependent transport system permease family. FecCD subfamily.</text>
</comment>
<keyword evidence="3" id="KW-0813">Transport</keyword>
<feature type="transmembrane region" description="Helical" evidence="8">
    <location>
        <begin position="23"/>
        <end position="43"/>
    </location>
</feature>
<dbReference type="InterPro" id="IPR037294">
    <property type="entry name" value="ABC_BtuC-like"/>
</dbReference>
<dbReference type="EMBL" id="FNTX01000002">
    <property type="protein sequence ID" value="SEE86484.1"/>
    <property type="molecule type" value="Genomic_DNA"/>
</dbReference>
<evidence type="ECO:0000256" key="5">
    <source>
        <dbReference type="ARBA" id="ARBA00022692"/>
    </source>
</evidence>
<keyword evidence="10" id="KW-1185">Reference proteome</keyword>
<evidence type="ECO:0000313" key="10">
    <source>
        <dbReference type="Proteomes" id="UP000199220"/>
    </source>
</evidence>
<dbReference type="InterPro" id="IPR000522">
    <property type="entry name" value="ABC_transptr_permease_BtuC"/>
</dbReference>
<name>A0A1H5MB01_9MICO</name>
<reference evidence="10" key="1">
    <citation type="submission" date="2016-10" db="EMBL/GenBank/DDBJ databases">
        <authorList>
            <person name="Varghese N."/>
            <person name="Submissions S."/>
        </authorList>
    </citation>
    <scope>NUCLEOTIDE SEQUENCE [LARGE SCALE GENOMIC DNA]</scope>
    <source>
        <strain evidence="10">DSM 21368</strain>
    </source>
</reference>
<feature type="transmembrane region" description="Helical" evidence="8">
    <location>
        <begin position="321"/>
        <end position="340"/>
    </location>
</feature>
<accession>A0A1H5MB01</accession>
<keyword evidence="6 8" id="KW-1133">Transmembrane helix</keyword>
<dbReference type="RefSeq" id="WP_175477159.1">
    <property type="nucleotide sequence ID" value="NZ_FNTX01000002.1"/>
</dbReference>
<keyword evidence="5 8" id="KW-0812">Transmembrane</keyword>
<sequence>MTPLTATPTAQRARSGPGLLRRIGVPVALLVALGSVLVASAAIGSVPLPLQEVLDALAGARELDAHLIVQDSRLPRTASGIVAGVCLAVSGVLLQGATRNPLASPTLLGITSGAGFAVVLTVAVLGMPSGFAVWAAFAGGAGAAGLALALASSGRDGMSPLRLALSGAVISLLLSAWTRGILALNESHSDQVRHWLAGSLAGRDAADVPPLLPAVAVCLVAAVALARPLDALALGDEAAVGLGQRPARVRTLTSVVAVALAAIAVAVAGPIAFLGLMVPHLARFLVGGRHLEVLLTSALMGPVVLLAADIVGRVIARPTEVQAGVLTALIGAPVLVWVATRARIAR</sequence>
<dbReference type="PANTHER" id="PTHR30472">
    <property type="entry name" value="FERRIC ENTEROBACTIN TRANSPORT SYSTEM PERMEASE PROTEIN"/>
    <property type="match status" value="1"/>
</dbReference>
<evidence type="ECO:0000256" key="8">
    <source>
        <dbReference type="SAM" id="Phobius"/>
    </source>
</evidence>
<dbReference type="FunFam" id="1.10.3470.10:FF:000001">
    <property type="entry name" value="Vitamin B12 ABC transporter permease BtuC"/>
    <property type="match status" value="1"/>
</dbReference>
<dbReference type="SUPFAM" id="SSF81345">
    <property type="entry name" value="ABC transporter involved in vitamin B12 uptake, BtuC"/>
    <property type="match status" value="1"/>
</dbReference>
<dbReference type="AlphaFoldDB" id="A0A1H5MB01"/>
<dbReference type="CDD" id="cd06550">
    <property type="entry name" value="TM_ABC_iron-siderophores_like"/>
    <property type="match status" value="1"/>
</dbReference>
<evidence type="ECO:0000256" key="7">
    <source>
        <dbReference type="ARBA" id="ARBA00023136"/>
    </source>
</evidence>